<dbReference type="InterPro" id="IPR001841">
    <property type="entry name" value="Znf_RING"/>
</dbReference>
<evidence type="ECO:0000256" key="1">
    <source>
        <dbReference type="ARBA" id="ARBA00022723"/>
    </source>
</evidence>
<reference evidence="6 7" key="1">
    <citation type="journal article" date="2013" name="Nat. Genet.">
        <title>The high-quality draft genome of peach (Prunus persica) identifies unique patterns of genetic diversity, domestication and genome evolution.</title>
        <authorList>
            <consortium name="International Peach Genome Initiative"/>
            <person name="Verde I."/>
            <person name="Abbott A.G."/>
            <person name="Scalabrin S."/>
            <person name="Jung S."/>
            <person name="Shu S."/>
            <person name="Marroni F."/>
            <person name="Zhebentyayeva T."/>
            <person name="Dettori M.T."/>
            <person name="Grimwood J."/>
            <person name="Cattonaro F."/>
            <person name="Zuccolo A."/>
            <person name="Rossini L."/>
            <person name="Jenkins J."/>
            <person name="Vendramin E."/>
            <person name="Meisel L.A."/>
            <person name="Decroocq V."/>
            <person name="Sosinski B."/>
            <person name="Prochnik S."/>
            <person name="Mitros T."/>
            <person name="Policriti A."/>
            <person name="Cipriani G."/>
            <person name="Dondini L."/>
            <person name="Ficklin S."/>
            <person name="Goodstein D.M."/>
            <person name="Xuan P."/>
            <person name="Del Fabbro C."/>
            <person name="Aramini V."/>
            <person name="Copetti D."/>
            <person name="Gonzalez S."/>
            <person name="Horner D.S."/>
            <person name="Falchi R."/>
            <person name="Lucas S."/>
            <person name="Mica E."/>
            <person name="Maldonado J."/>
            <person name="Lazzari B."/>
            <person name="Bielenberg D."/>
            <person name="Pirona R."/>
            <person name="Miculan M."/>
            <person name="Barakat A."/>
            <person name="Testolin R."/>
            <person name="Stella A."/>
            <person name="Tartarini S."/>
            <person name="Tonutti P."/>
            <person name="Arus P."/>
            <person name="Orellana A."/>
            <person name="Wells C."/>
            <person name="Main D."/>
            <person name="Vizzotto G."/>
            <person name="Silva H."/>
            <person name="Salamini F."/>
            <person name="Schmutz J."/>
            <person name="Morgante M."/>
            <person name="Rokhsar D.S."/>
        </authorList>
    </citation>
    <scope>NUCLEOTIDE SEQUENCE [LARGE SCALE GENOMIC DNA]</scope>
    <source>
        <strain evidence="7">cv. Nemared</strain>
    </source>
</reference>
<dbReference type="SMART" id="SM00744">
    <property type="entry name" value="RINGv"/>
    <property type="match status" value="1"/>
</dbReference>
<evidence type="ECO:0000256" key="3">
    <source>
        <dbReference type="ARBA" id="ARBA00022833"/>
    </source>
</evidence>
<dbReference type="InterPro" id="IPR013083">
    <property type="entry name" value="Znf_RING/FYVE/PHD"/>
</dbReference>
<dbReference type="SUPFAM" id="SSF57850">
    <property type="entry name" value="RING/U-box"/>
    <property type="match status" value="1"/>
</dbReference>
<dbReference type="Proteomes" id="UP000006882">
    <property type="component" value="Chromosome G5"/>
</dbReference>
<dbReference type="Gramene" id="ONI07662">
    <property type="protein sequence ID" value="ONI07662"/>
    <property type="gene ID" value="PRUPE_5G134100"/>
</dbReference>
<gene>
    <name evidence="6" type="ORF">PRUPE_5G134100</name>
</gene>
<keyword evidence="3" id="KW-0862">Zinc</keyword>
<dbReference type="PANTHER" id="PTHR45969:SF81">
    <property type="entry name" value="OS08G0157400 PROTEIN"/>
    <property type="match status" value="1"/>
</dbReference>
<protein>
    <recommendedName>
        <fullName evidence="5">RING-type domain-containing protein</fullName>
    </recommendedName>
</protein>
<name>A0A251P7V1_PRUPE</name>
<evidence type="ECO:0000313" key="7">
    <source>
        <dbReference type="Proteomes" id="UP000006882"/>
    </source>
</evidence>
<evidence type="ECO:0000256" key="4">
    <source>
        <dbReference type="PROSITE-ProRule" id="PRU00175"/>
    </source>
</evidence>
<keyword evidence="2 4" id="KW-0863">Zinc-finger</keyword>
<dbReference type="PROSITE" id="PS50089">
    <property type="entry name" value="ZF_RING_2"/>
    <property type="match status" value="1"/>
</dbReference>
<evidence type="ECO:0000259" key="5">
    <source>
        <dbReference type="PROSITE" id="PS50089"/>
    </source>
</evidence>
<dbReference type="EMBL" id="CM007655">
    <property type="protein sequence ID" value="ONI07662.1"/>
    <property type="molecule type" value="Genomic_DNA"/>
</dbReference>
<dbReference type="AlphaFoldDB" id="A0A251P7V1"/>
<dbReference type="eggNOG" id="KOG0800">
    <property type="taxonomic scope" value="Eukaryota"/>
</dbReference>
<dbReference type="SMART" id="SM00184">
    <property type="entry name" value="RING"/>
    <property type="match status" value="1"/>
</dbReference>
<evidence type="ECO:0000313" key="6">
    <source>
        <dbReference type="EMBL" id="ONI07662.1"/>
    </source>
</evidence>
<proteinExistence type="predicted"/>
<sequence length="209" mass="24258">MFCSTQHTFHPSFLLYLMGLPCVCLKMPKWRISFRTLLNLLQYFKVMVILALSHLGLLKPSEQITESATDSLEEHHHPNPNNYVLVLDRMCPSIVPVPIHVLTAYIKRRLPVVEFGQVLERYTKHAGEDTVCYICLEYIEGSHEVREQCNCDHVFHRECLDSWVNQGQLTCPLCRAMLFSPKSERTSCGGNPWTMDRDAYLDRLDFIVR</sequence>
<dbReference type="GO" id="GO:0016567">
    <property type="term" value="P:protein ubiquitination"/>
    <property type="evidence" value="ECO:0000318"/>
    <property type="project" value="GO_Central"/>
</dbReference>
<keyword evidence="7" id="KW-1185">Reference proteome</keyword>
<dbReference type="GO" id="GO:0061630">
    <property type="term" value="F:ubiquitin protein ligase activity"/>
    <property type="evidence" value="ECO:0000318"/>
    <property type="project" value="GO_Central"/>
</dbReference>
<dbReference type="GO" id="GO:0008270">
    <property type="term" value="F:zinc ion binding"/>
    <property type="evidence" value="ECO:0007669"/>
    <property type="project" value="UniProtKB-KW"/>
</dbReference>
<dbReference type="Gene3D" id="3.30.40.10">
    <property type="entry name" value="Zinc/RING finger domain, C3HC4 (zinc finger)"/>
    <property type="match status" value="1"/>
</dbReference>
<organism evidence="6 7">
    <name type="scientific">Prunus persica</name>
    <name type="common">Peach</name>
    <name type="synonym">Amygdalus persica</name>
    <dbReference type="NCBI Taxonomy" id="3760"/>
    <lineage>
        <taxon>Eukaryota</taxon>
        <taxon>Viridiplantae</taxon>
        <taxon>Streptophyta</taxon>
        <taxon>Embryophyta</taxon>
        <taxon>Tracheophyta</taxon>
        <taxon>Spermatophyta</taxon>
        <taxon>Magnoliopsida</taxon>
        <taxon>eudicotyledons</taxon>
        <taxon>Gunneridae</taxon>
        <taxon>Pentapetalae</taxon>
        <taxon>rosids</taxon>
        <taxon>fabids</taxon>
        <taxon>Rosales</taxon>
        <taxon>Rosaceae</taxon>
        <taxon>Amygdaloideae</taxon>
        <taxon>Amygdaleae</taxon>
        <taxon>Prunus</taxon>
    </lineage>
</organism>
<feature type="domain" description="RING-type" evidence="5">
    <location>
        <begin position="132"/>
        <end position="175"/>
    </location>
</feature>
<dbReference type="PANTHER" id="PTHR45969">
    <property type="entry name" value="RING ZINC FINGER PROTEIN-RELATED"/>
    <property type="match status" value="1"/>
</dbReference>
<dbReference type="InterPro" id="IPR011016">
    <property type="entry name" value="Znf_RING-CH"/>
</dbReference>
<evidence type="ECO:0000256" key="2">
    <source>
        <dbReference type="ARBA" id="ARBA00022771"/>
    </source>
</evidence>
<accession>A0A251P7V1</accession>
<keyword evidence="1" id="KW-0479">Metal-binding</keyword>
<dbReference type="Pfam" id="PF13639">
    <property type="entry name" value="zf-RING_2"/>
    <property type="match status" value="1"/>
</dbReference>